<name>H6LI01_ACEWD</name>
<dbReference type="Gene3D" id="3.30.450.20">
    <property type="entry name" value="PAS domain"/>
    <property type="match status" value="1"/>
</dbReference>
<dbReference type="InterPro" id="IPR000700">
    <property type="entry name" value="PAS-assoc_C"/>
</dbReference>
<dbReference type="SMART" id="SM00091">
    <property type="entry name" value="PAS"/>
    <property type="match status" value="1"/>
</dbReference>
<dbReference type="InterPro" id="IPR036513">
    <property type="entry name" value="STAS_dom_sf"/>
</dbReference>
<dbReference type="PROSITE" id="PS50113">
    <property type="entry name" value="PAC"/>
    <property type="match status" value="1"/>
</dbReference>
<dbReference type="STRING" id="931626.Awo_c17510"/>
<dbReference type="InterPro" id="IPR051932">
    <property type="entry name" value="Bact_StressResp_Reg"/>
</dbReference>
<dbReference type="HOGENOM" id="CLU_026775_4_1_9"/>
<proteinExistence type="predicted"/>
<dbReference type="EMBL" id="CP002987">
    <property type="protein sequence ID" value="AFA48531.1"/>
    <property type="molecule type" value="Genomic_DNA"/>
</dbReference>
<dbReference type="PANTHER" id="PTHR33745">
    <property type="entry name" value="RSBT ANTAGONIST PROTEIN RSBS-RELATED"/>
    <property type="match status" value="1"/>
</dbReference>
<keyword evidence="1" id="KW-0597">Phosphoprotein</keyword>
<dbReference type="CDD" id="cd00130">
    <property type="entry name" value="PAS"/>
    <property type="match status" value="1"/>
</dbReference>
<dbReference type="eggNOG" id="COG1366">
    <property type="taxonomic scope" value="Bacteria"/>
</dbReference>
<evidence type="ECO:0000259" key="4">
    <source>
        <dbReference type="PROSITE" id="PS50801"/>
    </source>
</evidence>
<evidence type="ECO:0000313" key="5">
    <source>
        <dbReference type="EMBL" id="AFA48531.1"/>
    </source>
</evidence>
<dbReference type="CDD" id="cd07041">
    <property type="entry name" value="STAS_RsbR_RsbS_like"/>
    <property type="match status" value="1"/>
</dbReference>
<dbReference type="InterPro" id="IPR013656">
    <property type="entry name" value="PAS_4"/>
</dbReference>
<dbReference type="PROSITE" id="PS50112">
    <property type="entry name" value="PAS"/>
    <property type="match status" value="1"/>
</dbReference>
<reference evidence="5 6" key="2">
    <citation type="journal article" date="2012" name="PLoS ONE">
        <title>An ancient pathway combining carbon dioxide fixation with the generation and utilization of a sodium ion gradient for ATP synthesis.</title>
        <authorList>
            <person name="Poehlein A."/>
            <person name="Schmidt S."/>
            <person name="Kaster A.K."/>
            <person name="Goenrich M."/>
            <person name="Vollmers J."/>
            <person name="Thurmer A."/>
            <person name="Bertsch J."/>
            <person name="Schuchmann K."/>
            <person name="Voigt B."/>
            <person name="Hecker M."/>
            <person name="Daniel R."/>
            <person name="Thauer R.K."/>
            <person name="Gottschalk G."/>
            <person name="Muller V."/>
        </authorList>
    </citation>
    <scope>NUCLEOTIDE SEQUENCE [LARGE SCALE GENOMIC DNA]</scope>
    <source>
        <strain evidence="6">ATCC 29683 / DSM 1030 / JCM 2381 / KCTC 1655 / WB1</strain>
    </source>
</reference>
<feature type="domain" description="PAS" evidence="2">
    <location>
        <begin position="10"/>
        <end position="80"/>
    </location>
</feature>
<dbReference type="Proteomes" id="UP000007177">
    <property type="component" value="Chromosome"/>
</dbReference>
<sequence length="266" mass="28986">MEDNLLREADDQLKAQILDQIPTPVMAVNKDLGVIYMNEAGKKLLNKSENGIIGSVCKELISTEQCNTAECGMIKAINSGETYSARTNADLGGHVIPVEFSAVPLRDENGEIIGGLEFVLDITERVLYENRLKEQSHTIREMSTPTIKLWEGVMVLPIVGVVDSMRAQHMMESMLSKIAETYAKVIILDIHGVAAVDTAVANHLIKITKATKLMGCECILSGISPAVAQTIIQLGIDMDAINTRATLSDALSEAFTMLNLKVCKKK</sequence>
<dbReference type="Gene3D" id="3.30.750.24">
    <property type="entry name" value="STAS domain"/>
    <property type="match status" value="1"/>
</dbReference>
<gene>
    <name evidence="5" type="primary">rbsRA</name>
    <name evidence="5" type="ordered locus">Awo_c17510</name>
</gene>
<feature type="domain" description="STAS" evidence="4">
    <location>
        <begin position="143"/>
        <end position="254"/>
    </location>
</feature>
<evidence type="ECO:0000256" key="1">
    <source>
        <dbReference type="ARBA" id="ARBA00022553"/>
    </source>
</evidence>
<dbReference type="Pfam" id="PF08448">
    <property type="entry name" value="PAS_4"/>
    <property type="match status" value="1"/>
</dbReference>
<protein>
    <submittedName>
        <fullName evidence="5">RsbT co-antagonist protein rsbRA</fullName>
    </submittedName>
</protein>
<keyword evidence="6" id="KW-1185">Reference proteome</keyword>
<dbReference type="InterPro" id="IPR002645">
    <property type="entry name" value="STAS_dom"/>
</dbReference>
<dbReference type="Pfam" id="PF01740">
    <property type="entry name" value="STAS"/>
    <property type="match status" value="1"/>
</dbReference>
<dbReference type="SUPFAM" id="SSF52091">
    <property type="entry name" value="SpoIIaa-like"/>
    <property type="match status" value="1"/>
</dbReference>
<organism evidence="5 6">
    <name type="scientific">Acetobacterium woodii (strain ATCC 29683 / DSM 1030 / JCM 2381 / KCTC 1655 / WB1)</name>
    <dbReference type="NCBI Taxonomy" id="931626"/>
    <lineage>
        <taxon>Bacteria</taxon>
        <taxon>Bacillati</taxon>
        <taxon>Bacillota</taxon>
        <taxon>Clostridia</taxon>
        <taxon>Eubacteriales</taxon>
        <taxon>Eubacteriaceae</taxon>
        <taxon>Acetobacterium</taxon>
    </lineage>
</organism>
<evidence type="ECO:0000259" key="3">
    <source>
        <dbReference type="PROSITE" id="PS50113"/>
    </source>
</evidence>
<dbReference type="PROSITE" id="PS50801">
    <property type="entry name" value="STAS"/>
    <property type="match status" value="1"/>
</dbReference>
<dbReference type="OrthoDB" id="9800154at2"/>
<accession>H6LI01</accession>
<dbReference type="NCBIfam" id="TIGR00229">
    <property type="entry name" value="sensory_box"/>
    <property type="match status" value="1"/>
</dbReference>
<evidence type="ECO:0000259" key="2">
    <source>
        <dbReference type="PROSITE" id="PS50112"/>
    </source>
</evidence>
<dbReference type="RefSeq" id="WP_014356131.1">
    <property type="nucleotide sequence ID" value="NC_016894.1"/>
</dbReference>
<dbReference type="SUPFAM" id="SSF55785">
    <property type="entry name" value="PYP-like sensor domain (PAS domain)"/>
    <property type="match status" value="1"/>
</dbReference>
<dbReference type="KEGG" id="awo:Awo_c17510"/>
<evidence type="ECO:0000313" key="6">
    <source>
        <dbReference type="Proteomes" id="UP000007177"/>
    </source>
</evidence>
<feature type="domain" description="PAC" evidence="3">
    <location>
        <begin position="81"/>
        <end position="134"/>
    </location>
</feature>
<dbReference type="AlphaFoldDB" id="H6LI01"/>
<dbReference type="eggNOG" id="COG3852">
    <property type="taxonomic scope" value="Bacteria"/>
</dbReference>
<dbReference type="InterPro" id="IPR035965">
    <property type="entry name" value="PAS-like_dom_sf"/>
</dbReference>
<dbReference type="InterPro" id="IPR000014">
    <property type="entry name" value="PAS"/>
</dbReference>
<reference evidence="6" key="1">
    <citation type="submission" date="2011-07" db="EMBL/GenBank/DDBJ databases">
        <title>Complete genome sequence of Acetobacterium woodii.</title>
        <authorList>
            <person name="Poehlein A."/>
            <person name="Schmidt S."/>
            <person name="Kaster A.-K."/>
            <person name="Goenrich M."/>
            <person name="Vollmers J."/>
            <person name="Thuermer A."/>
            <person name="Gottschalk G."/>
            <person name="Thauer R.K."/>
            <person name="Daniel R."/>
            <person name="Mueller V."/>
        </authorList>
    </citation>
    <scope>NUCLEOTIDE SEQUENCE [LARGE SCALE GENOMIC DNA]</scope>
    <source>
        <strain evidence="6">ATCC 29683 / DSM 1030 / JCM 2381 / KCTC 1655 / WB1</strain>
    </source>
</reference>
<dbReference type="PANTHER" id="PTHR33745:SF3">
    <property type="entry name" value="RSBT CO-ANTAGONIST PROTEIN RSBRC"/>
    <property type="match status" value="1"/>
</dbReference>